<dbReference type="SUPFAM" id="SSF55804">
    <property type="entry name" value="Phoshotransferase/anion transport protein"/>
    <property type="match status" value="1"/>
</dbReference>
<feature type="domain" description="PTS EIIA type-2" evidence="1">
    <location>
        <begin position="2"/>
        <end position="149"/>
    </location>
</feature>
<dbReference type="HOGENOM" id="CLU_072531_6_0_9"/>
<dbReference type="GeneID" id="86823467"/>
<dbReference type="CDD" id="cd00211">
    <property type="entry name" value="PTS_IIA_fru"/>
    <property type="match status" value="1"/>
</dbReference>
<reference evidence="2 3" key="1">
    <citation type="submission" date="2009-01" db="EMBL/GenBank/DDBJ databases">
        <authorList>
            <person name="Fulton L."/>
            <person name="Clifton S."/>
            <person name="Fulton B."/>
            <person name="Xu J."/>
            <person name="Minx P."/>
            <person name="Pepin K.H."/>
            <person name="Johnson M."/>
            <person name="Bhonagiri V."/>
            <person name="Nash W.E."/>
            <person name="Mardis E.R."/>
            <person name="Wilson R.K."/>
        </authorList>
    </citation>
    <scope>NUCLEOTIDE SEQUENCE [LARGE SCALE GENOMIC DNA]</scope>
    <source>
        <strain evidence="3">DSM 10507 / JCM 14656 / S5a33</strain>
    </source>
</reference>
<proteinExistence type="predicted"/>
<keyword evidence="3" id="KW-1185">Reference proteome</keyword>
<protein>
    <recommendedName>
        <fullName evidence="1">PTS EIIA type-2 domain-containing protein</fullName>
    </recommendedName>
</protein>
<dbReference type="eggNOG" id="COG1762">
    <property type="taxonomic scope" value="Bacteria"/>
</dbReference>
<dbReference type="Proteomes" id="UP000003100">
    <property type="component" value="Unassembled WGS sequence"/>
</dbReference>
<organism evidence="2 3">
    <name type="scientific">Blautia hydrogenotrophica (strain DSM 10507 / JCM 14656 / S5a33)</name>
    <name type="common">Ruminococcus hydrogenotrophicus</name>
    <dbReference type="NCBI Taxonomy" id="476272"/>
    <lineage>
        <taxon>Bacteria</taxon>
        <taxon>Bacillati</taxon>
        <taxon>Bacillota</taxon>
        <taxon>Clostridia</taxon>
        <taxon>Lachnospirales</taxon>
        <taxon>Lachnospiraceae</taxon>
        <taxon>Blautia</taxon>
    </lineage>
</organism>
<gene>
    <name evidence="2" type="ORF">RUMHYD_03714</name>
</gene>
<dbReference type="AlphaFoldDB" id="C0CS48"/>
<reference evidence="2 3" key="2">
    <citation type="submission" date="2009-02" db="EMBL/GenBank/DDBJ databases">
        <title>Draft genome sequence of Blautia hydrogenotrophica DSM 10507 (Ruminococcus hydrogenotrophicus DSM 10507).</title>
        <authorList>
            <person name="Sudarsanam P."/>
            <person name="Ley R."/>
            <person name="Guruge J."/>
            <person name="Turnbaugh P.J."/>
            <person name="Mahowald M."/>
            <person name="Liep D."/>
            <person name="Gordon J."/>
        </authorList>
    </citation>
    <scope>NUCLEOTIDE SEQUENCE [LARGE SCALE GENOMIC DNA]</scope>
    <source>
        <strain evidence="3">DSM 10507 / JCM 14656 / S5a33</strain>
    </source>
</reference>
<evidence type="ECO:0000313" key="2">
    <source>
        <dbReference type="EMBL" id="EEG47421.1"/>
    </source>
</evidence>
<dbReference type="PATRIC" id="fig|476272.21.peg.394"/>
<dbReference type="InterPro" id="IPR016152">
    <property type="entry name" value="PTrfase/Anion_transptr"/>
</dbReference>
<evidence type="ECO:0000313" key="3">
    <source>
        <dbReference type="Proteomes" id="UP000003100"/>
    </source>
</evidence>
<dbReference type="Pfam" id="PF00359">
    <property type="entry name" value="PTS_EIIA_2"/>
    <property type="match status" value="1"/>
</dbReference>
<dbReference type="RefSeq" id="WP_005952325.1">
    <property type="nucleotide sequence ID" value="NZ_CP136423.1"/>
</dbReference>
<dbReference type="Gene3D" id="3.40.930.10">
    <property type="entry name" value="Mannitol-specific EII, Chain A"/>
    <property type="match status" value="1"/>
</dbReference>
<name>C0CS48_BLAHS</name>
<dbReference type="InterPro" id="IPR002178">
    <property type="entry name" value="PTS_EIIA_type-2_dom"/>
</dbReference>
<dbReference type="PROSITE" id="PS51094">
    <property type="entry name" value="PTS_EIIA_TYPE_2"/>
    <property type="match status" value="1"/>
</dbReference>
<evidence type="ECO:0000259" key="1">
    <source>
        <dbReference type="PROSITE" id="PS51094"/>
    </source>
</evidence>
<dbReference type="PANTHER" id="PTHR47738">
    <property type="entry name" value="PTS SYSTEM FRUCTOSE-LIKE EIIA COMPONENT-RELATED"/>
    <property type="match status" value="1"/>
</dbReference>
<dbReference type="InterPro" id="IPR051541">
    <property type="entry name" value="PTS_SugarTrans_NitroReg"/>
</dbReference>
<dbReference type="PANTHER" id="PTHR47738:SF3">
    <property type="entry name" value="PHOSPHOTRANSFERASE SYSTEM MANNITOL_FRUCTOSE-SPECIFIC IIA DOMAIN CONTAINING PROTEIN"/>
    <property type="match status" value="1"/>
</dbReference>
<accession>C0CS48</accession>
<sequence length="151" mass="17068">MKLLDEELVILDADVRTAEECIRLAGEAFLQKGYVKEPYIQAVVERERVYPTGLPGKGIAIAIPHTNNTYVNKPAIGVVIPSSPVKFCAMGTKEQWLDCEVVIPLVIKDSDMQINMLRQMMKIIQNGELLRKIRDSKDKRVILECLKSLEE</sequence>
<dbReference type="EMBL" id="ACBZ01000197">
    <property type="protein sequence ID" value="EEG47421.1"/>
    <property type="molecule type" value="Genomic_DNA"/>
</dbReference>